<evidence type="ECO:0000256" key="3">
    <source>
        <dbReference type="ARBA" id="ARBA00022630"/>
    </source>
</evidence>
<dbReference type="PANTHER" id="PTHR12645">
    <property type="entry name" value="ALR/ERV"/>
    <property type="match status" value="1"/>
</dbReference>
<comment type="cofactor">
    <cofactor evidence="1">
        <name>FAD</name>
        <dbReference type="ChEBI" id="CHEBI:57692"/>
    </cofactor>
</comment>
<dbReference type="PROSITE" id="PS51324">
    <property type="entry name" value="ERV_ALR"/>
    <property type="match status" value="1"/>
</dbReference>
<evidence type="ECO:0000313" key="8">
    <source>
        <dbReference type="EMBL" id="QHT18212.1"/>
    </source>
</evidence>
<proteinExistence type="predicted"/>
<dbReference type="EMBL" id="MN739650">
    <property type="protein sequence ID" value="QHT18212.1"/>
    <property type="molecule type" value="Genomic_DNA"/>
</dbReference>
<evidence type="ECO:0000256" key="2">
    <source>
        <dbReference type="ARBA" id="ARBA00012512"/>
    </source>
</evidence>
<keyword evidence="4" id="KW-0274">FAD</keyword>
<evidence type="ECO:0000259" key="7">
    <source>
        <dbReference type="PROSITE" id="PS51324"/>
    </source>
</evidence>
<dbReference type="Pfam" id="PF04777">
    <property type="entry name" value="Evr1_Alr"/>
    <property type="match status" value="1"/>
</dbReference>
<organism evidence="8">
    <name type="scientific">viral metagenome</name>
    <dbReference type="NCBI Taxonomy" id="1070528"/>
    <lineage>
        <taxon>unclassified sequences</taxon>
        <taxon>metagenomes</taxon>
        <taxon>organismal metagenomes</taxon>
    </lineage>
</organism>
<keyword evidence="5" id="KW-0560">Oxidoreductase</keyword>
<dbReference type="GO" id="GO:0016971">
    <property type="term" value="F:flavin-dependent sulfhydryl oxidase activity"/>
    <property type="evidence" value="ECO:0007669"/>
    <property type="project" value="InterPro"/>
</dbReference>
<dbReference type="GO" id="GO:0050660">
    <property type="term" value="F:flavin adenine dinucleotide binding"/>
    <property type="evidence" value="ECO:0007669"/>
    <property type="project" value="TreeGrafter"/>
</dbReference>
<dbReference type="InterPro" id="IPR036774">
    <property type="entry name" value="ERV/ALR_sulphydryl_oxid_sf"/>
</dbReference>
<sequence length="206" mass="24278">MQKTKKHANFKNLTKIGGKTLKKHVYNEKDYSSNDGMLTTIWGPGLWHSLHTMSFNYPVKPTCHDKKHYYEFVSNLRHVLPCGKCRKNLCKNFKRLPFRYAHMDSRASFSKYIYDLHEVVNKMLGKNSGLSYEDVRERYEHFRARCAKSLKRMKTLKTHKKKEKGCTESLYGEKSKCVLQIVPEHEKCDTFQIDDKCIKKELVFAS</sequence>
<evidence type="ECO:0000256" key="1">
    <source>
        <dbReference type="ARBA" id="ARBA00001974"/>
    </source>
</evidence>
<evidence type="ECO:0000256" key="5">
    <source>
        <dbReference type="ARBA" id="ARBA00023002"/>
    </source>
</evidence>
<evidence type="ECO:0000256" key="6">
    <source>
        <dbReference type="ARBA" id="ARBA00023157"/>
    </source>
</evidence>
<dbReference type="SUPFAM" id="SSF69000">
    <property type="entry name" value="FAD-dependent thiol oxidase"/>
    <property type="match status" value="1"/>
</dbReference>
<dbReference type="AlphaFoldDB" id="A0A6C0DPG2"/>
<dbReference type="InterPro" id="IPR017905">
    <property type="entry name" value="ERV/ALR_sulphydryl_oxidase"/>
</dbReference>
<name>A0A6C0DPG2_9ZZZZ</name>
<evidence type="ECO:0000256" key="4">
    <source>
        <dbReference type="ARBA" id="ARBA00022827"/>
    </source>
</evidence>
<accession>A0A6C0DPG2</accession>
<keyword evidence="3" id="KW-0285">Flavoprotein</keyword>
<dbReference type="PANTHER" id="PTHR12645:SF0">
    <property type="entry name" value="FAD-LINKED SULFHYDRYL OXIDASE ALR"/>
    <property type="match status" value="1"/>
</dbReference>
<keyword evidence="6" id="KW-1015">Disulfide bond</keyword>
<feature type="domain" description="ERV/ALR sulfhydryl oxidase" evidence="7">
    <location>
        <begin position="32"/>
        <end position="139"/>
    </location>
</feature>
<dbReference type="EC" id="1.8.3.2" evidence="2"/>
<dbReference type="Gene3D" id="1.20.120.310">
    <property type="entry name" value="ERV/ALR sulfhydryl oxidase domain"/>
    <property type="match status" value="1"/>
</dbReference>
<dbReference type="GO" id="GO:0005739">
    <property type="term" value="C:mitochondrion"/>
    <property type="evidence" value="ECO:0007669"/>
    <property type="project" value="TreeGrafter"/>
</dbReference>
<reference evidence="8" key="1">
    <citation type="journal article" date="2020" name="Nature">
        <title>Giant virus diversity and host interactions through global metagenomics.</title>
        <authorList>
            <person name="Schulz F."/>
            <person name="Roux S."/>
            <person name="Paez-Espino D."/>
            <person name="Jungbluth S."/>
            <person name="Walsh D.A."/>
            <person name="Denef V.J."/>
            <person name="McMahon K.D."/>
            <person name="Konstantinidis K.T."/>
            <person name="Eloe-Fadrosh E.A."/>
            <person name="Kyrpides N.C."/>
            <person name="Woyke T."/>
        </authorList>
    </citation>
    <scope>NUCLEOTIDE SEQUENCE</scope>
    <source>
        <strain evidence="8">GVMAG-M-3300023174-3</strain>
    </source>
</reference>
<protein>
    <recommendedName>
        <fullName evidence="2">thiol oxidase</fullName>
        <ecNumber evidence="2">1.8.3.2</ecNumber>
    </recommendedName>
</protein>
<dbReference type="InterPro" id="IPR039799">
    <property type="entry name" value="ALR/ERV"/>
</dbReference>